<proteinExistence type="predicted"/>
<organism evidence="1 2">
    <name type="scientific">Tritrichomonas musculus</name>
    <dbReference type="NCBI Taxonomy" id="1915356"/>
    <lineage>
        <taxon>Eukaryota</taxon>
        <taxon>Metamonada</taxon>
        <taxon>Parabasalia</taxon>
        <taxon>Tritrichomonadida</taxon>
        <taxon>Tritrichomonadidae</taxon>
        <taxon>Tritrichomonas</taxon>
    </lineage>
</organism>
<dbReference type="EMBL" id="JAPFFF010000043">
    <property type="protein sequence ID" value="KAK8840902.1"/>
    <property type="molecule type" value="Genomic_DNA"/>
</dbReference>
<sequence>MSIPCCSCCCGNVQIKVQGNMIQQSIRSKISSYEKKSPRFLYLIQGKSIEMQNIKRSRVFSHGESCECTRCMRCGTTFRFFYNNKNLYMEKIQLPNYAQNAFECNHHRLSRTSDKINSIDLNAHSDKLELFDVKSNENNVDFQLMFSNKYDPFVGSYNDNHMFFADGSLGNVSY</sequence>
<evidence type="ECO:0000313" key="2">
    <source>
        <dbReference type="Proteomes" id="UP001470230"/>
    </source>
</evidence>
<name>A0ABR2H5Q4_9EUKA</name>
<gene>
    <name evidence="1" type="ORF">M9Y10_027733</name>
</gene>
<comment type="caution">
    <text evidence="1">The sequence shown here is derived from an EMBL/GenBank/DDBJ whole genome shotgun (WGS) entry which is preliminary data.</text>
</comment>
<keyword evidence="2" id="KW-1185">Reference proteome</keyword>
<reference evidence="1 2" key="1">
    <citation type="submission" date="2024-04" db="EMBL/GenBank/DDBJ databases">
        <title>Tritrichomonas musculus Genome.</title>
        <authorList>
            <person name="Alves-Ferreira E."/>
            <person name="Grigg M."/>
            <person name="Lorenzi H."/>
            <person name="Galac M."/>
        </authorList>
    </citation>
    <scope>NUCLEOTIDE SEQUENCE [LARGE SCALE GENOMIC DNA]</scope>
    <source>
        <strain evidence="1 2">EAF2021</strain>
    </source>
</reference>
<protein>
    <submittedName>
        <fullName evidence="1">Uncharacterized protein</fullName>
    </submittedName>
</protein>
<evidence type="ECO:0000313" key="1">
    <source>
        <dbReference type="EMBL" id="KAK8840902.1"/>
    </source>
</evidence>
<accession>A0ABR2H5Q4</accession>
<dbReference type="Proteomes" id="UP001470230">
    <property type="component" value="Unassembled WGS sequence"/>
</dbReference>